<keyword evidence="1" id="KW-0235">DNA replication</keyword>
<dbReference type="GO" id="GO:0008310">
    <property type="term" value="F:single-stranded DNA 3'-5' DNA exonuclease activity"/>
    <property type="evidence" value="ECO:0007669"/>
    <property type="project" value="TreeGrafter"/>
</dbReference>
<dbReference type="EC" id="2.7.7.7" evidence="1"/>
<keyword evidence="1" id="KW-0539">Nucleus</keyword>
<dbReference type="GO" id="GO:0008622">
    <property type="term" value="C:epsilon DNA polymerase complex"/>
    <property type="evidence" value="ECO:0007669"/>
    <property type="project" value="InterPro"/>
</dbReference>
<evidence type="ECO:0000259" key="3">
    <source>
        <dbReference type="SMART" id="SM01159"/>
    </source>
</evidence>
<evidence type="ECO:0000256" key="1">
    <source>
        <dbReference type="RuleBase" id="RU365029"/>
    </source>
</evidence>
<keyword evidence="1" id="KW-0004">4Fe-4S</keyword>
<dbReference type="GO" id="GO:0051539">
    <property type="term" value="F:4 iron, 4 sulfur cluster binding"/>
    <property type="evidence" value="ECO:0007669"/>
    <property type="project" value="UniProtKB-KW"/>
</dbReference>
<comment type="function">
    <text evidence="1">DNA polymerase II participates in chromosomal DNA replication.</text>
</comment>
<keyword evidence="1" id="KW-0862">Zinc</keyword>
<accession>A0A8J4G527</accession>
<comment type="catalytic activity">
    <reaction evidence="1">
        <text>DNA(n) + a 2'-deoxyribonucleoside 5'-triphosphate = DNA(n+1) + diphosphate</text>
        <dbReference type="Rhea" id="RHEA:22508"/>
        <dbReference type="Rhea" id="RHEA-COMP:17339"/>
        <dbReference type="Rhea" id="RHEA-COMP:17340"/>
        <dbReference type="ChEBI" id="CHEBI:33019"/>
        <dbReference type="ChEBI" id="CHEBI:61560"/>
        <dbReference type="ChEBI" id="CHEBI:173112"/>
        <dbReference type="EC" id="2.7.7.7"/>
    </reaction>
</comment>
<evidence type="ECO:0000313" key="4">
    <source>
        <dbReference type="EMBL" id="GIL99641.1"/>
    </source>
</evidence>
<dbReference type="GO" id="GO:0003677">
    <property type="term" value="F:DNA binding"/>
    <property type="evidence" value="ECO:0007669"/>
    <property type="project" value="UniProtKB-KW"/>
</dbReference>
<feature type="domain" description="DNA polymerase epsilon catalytic subunit A C-terminal" evidence="3">
    <location>
        <begin position="282"/>
        <end position="705"/>
    </location>
</feature>
<dbReference type="GO" id="GO:0000278">
    <property type="term" value="P:mitotic cell cycle"/>
    <property type="evidence" value="ECO:0007669"/>
    <property type="project" value="TreeGrafter"/>
</dbReference>
<gene>
    <name evidence="4" type="ORF">Vretimale_4760</name>
</gene>
<evidence type="ECO:0000256" key="2">
    <source>
        <dbReference type="SAM" id="MobiDB-lite"/>
    </source>
</evidence>
<name>A0A8J4G527_9CHLO</name>
<dbReference type="Pfam" id="PF08490">
    <property type="entry name" value="DUF1744"/>
    <property type="match status" value="1"/>
</dbReference>
<protein>
    <recommendedName>
        <fullName evidence="1">DNA polymerase epsilon catalytic subunit</fullName>
        <ecNumber evidence="1">2.7.7.7</ecNumber>
    </recommendedName>
</protein>
<dbReference type="GO" id="GO:0006287">
    <property type="term" value="P:base-excision repair, gap-filling"/>
    <property type="evidence" value="ECO:0007669"/>
    <property type="project" value="TreeGrafter"/>
</dbReference>
<dbReference type="PANTHER" id="PTHR10670:SF0">
    <property type="entry name" value="DNA POLYMERASE EPSILON CATALYTIC SUBUNIT A"/>
    <property type="match status" value="1"/>
</dbReference>
<comment type="cofactor">
    <cofactor evidence="1">
        <name>[4Fe-4S] cluster</name>
        <dbReference type="ChEBI" id="CHEBI:49883"/>
    </cofactor>
</comment>
<feature type="non-terminal residue" evidence="4">
    <location>
        <position position="715"/>
    </location>
</feature>
<dbReference type="SMART" id="SM01159">
    <property type="entry name" value="DUF1744"/>
    <property type="match status" value="1"/>
</dbReference>
<dbReference type="PANTHER" id="PTHR10670">
    <property type="entry name" value="DNA POLYMERASE EPSILON CATALYTIC SUBUNIT A"/>
    <property type="match status" value="1"/>
</dbReference>
<keyword evidence="1" id="KW-0479">Metal-binding</keyword>
<dbReference type="InterPro" id="IPR029703">
    <property type="entry name" value="POL2"/>
</dbReference>
<feature type="region of interest" description="Disordered" evidence="2">
    <location>
        <begin position="476"/>
        <end position="501"/>
    </location>
</feature>
<dbReference type="GO" id="GO:0045004">
    <property type="term" value="P:DNA replication proofreading"/>
    <property type="evidence" value="ECO:0007669"/>
    <property type="project" value="TreeGrafter"/>
</dbReference>
<dbReference type="EMBL" id="BNCQ01000006">
    <property type="protein sequence ID" value="GIL99641.1"/>
    <property type="molecule type" value="Genomic_DNA"/>
</dbReference>
<feature type="non-terminal residue" evidence="4">
    <location>
        <position position="1"/>
    </location>
</feature>
<comment type="similarity">
    <text evidence="1">Belongs to the DNA polymerase type-B family.</text>
</comment>
<proteinExistence type="inferred from homology"/>
<organism evidence="4 5">
    <name type="scientific">Volvox reticuliferus</name>
    <dbReference type="NCBI Taxonomy" id="1737510"/>
    <lineage>
        <taxon>Eukaryota</taxon>
        <taxon>Viridiplantae</taxon>
        <taxon>Chlorophyta</taxon>
        <taxon>core chlorophytes</taxon>
        <taxon>Chlorophyceae</taxon>
        <taxon>CS clade</taxon>
        <taxon>Chlamydomonadales</taxon>
        <taxon>Volvocaceae</taxon>
        <taxon>Volvox</taxon>
    </lineage>
</organism>
<keyword evidence="1" id="KW-0863">Zinc-finger</keyword>
<dbReference type="GO" id="GO:0006297">
    <property type="term" value="P:nucleotide-excision repair, DNA gap filling"/>
    <property type="evidence" value="ECO:0007669"/>
    <property type="project" value="TreeGrafter"/>
</dbReference>
<keyword evidence="1" id="KW-0808">Transferase</keyword>
<dbReference type="InterPro" id="IPR013697">
    <property type="entry name" value="DNA_pol_e_suA_C"/>
</dbReference>
<comment type="caution">
    <text evidence="4">The sequence shown here is derived from an EMBL/GenBank/DDBJ whole genome shotgun (WGS) entry which is preliminary data.</text>
</comment>
<sequence length="715" mass="74703">GGAAAVAAAAAGGGPLSMRSLLANQAAALTAVPWQLVQLTETSTPGQLKVWFLAAGKLHSVTMLLPRSFLVDTFLEEPLELAHSLAGAAGAAGATRSGSGSGSGSGLQLQLEVVRASSVTLPAGRRPTNLFRVTLPEHQYRAAATRLAAALSAGHVRGVYEDRLPVALPAVLSLGCVVSVVPEARGRPIGGHWRLHDFKMRTTAEVGYLDQDSEAAAAPPQQPGGAPPLALPLGGIRHVVLYSSMDGSGRGVFVLTQAALERGLVVVLQPSSVAAREVTGMLLERLWRDARAHAAQEGGPSEPERLTWEVMYERDALDASRALQRALLSYRSSVRSPTVVVVQGPLSAARLQRDMTVLHDFPALDMPSHADDSRYPPLQWQQRAARRALYRCAGAGLWLVERAALCRYAHAPLANLDPAGAGAAAAAASTTGGPGGGGAAGGEAAGGGIGSVADLLMARRLREAGLTLQVVDPALPDLGGSETAEGDPREDTGAAEAVSAATRPRSELSYPGVYRSVCVTLRLHHLAVAAVEAADLLAELEGVASGAAAAAAAAGGGGVGGAMGGSNGAAGFKVLRALQAAWIRDATVNRNLIADSLLQNLYRWLSNPSSPLHDPGLHRALLQLQHKLFLQLCSEMRRLGAVIVAANTNSITLCTGKRGVRAAAGYTRFLLETLRSRELFRWLELAPASWYLAYMYRDPYNWAGLESTAAGAEWR</sequence>
<keyword evidence="1" id="KW-0548">Nucleotidyltransferase</keyword>
<dbReference type="GO" id="GO:0008270">
    <property type="term" value="F:zinc ion binding"/>
    <property type="evidence" value="ECO:0007669"/>
    <property type="project" value="UniProtKB-KW"/>
</dbReference>
<dbReference type="GO" id="GO:0006272">
    <property type="term" value="P:leading strand elongation"/>
    <property type="evidence" value="ECO:0007669"/>
    <property type="project" value="TreeGrafter"/>
</dbReference>
<keyword evidence="1" id="KW-0239">DNA-directed DNA polymerase</keyword>
<comment type="subcellular location">
    <subcellularLocation>
        <location evidence="1">Nucleus</location>
    </subcellularLocation>
</comment>
<reference evidence="4" key="1">
    <citation type="journal article" date="2021" name="Proc. Natl. Acad. Sci. U.S.A.">
        <title>Three genomes in the algal genus Volvox reveal the fate of a haploid sex-determining region after a transition to homothallism.</title>
        <authorList>
            <person name="Yamamoto K."/>
            <person name="Hamaji T."/>
            <person name="Kawai-Toyooka H."/>
            <person name="Matsuzaki R."/>
            <person name="Takahashi F."/>
            <person name="Nishimura Y."/>
            <person name="Kawachi M."/>
            <person name="Noguchi H."/>
            <person name="Minakuchi Y."/>
            <person name="Umen J.G."/>
            <person name="Toyoda A."/>
            <person name="Nozaki H."/>
        </authorList>
    </citation>
    <scope>NUCLEOTIDE SEQUENCE</scope>
    <source>
        <strain evidence="4">NIES-3785</strain>
    </source>
</reference>
<keyword evidence="1" id="KW-0408">Iron</keyword>
<keyword evidence="1" id="KW-0411">Iron-sulfur</keyword>
<dbReference type="Proteomes" id="UP000722791">
    <property type="component" value="Unassembled WGS sequence"/>
</dbReference>
<dbReference type="AlphaFoldDB" id="A0A8J4G527"/>
<keyword evidence="1" id="KW-0238">DNA-binding</keyword>
<evidence type="ECO:0000313" key="5">
    <source>
        <dbReference type="Proteomes" id="UP000722791"/>
    </source>
</evidence>
<dbReference type="GO" id="GO:0003887">
    <property type="term" value="F:DNA-directed DNA polymerase activity"/>
    <property type="evidence" value="ECO:0007669"/>
    <property type="project" value="UniProtKB-KW"/>
</dbReference>